<protein>
    <recommendedName>
        <fullName evidence="2">Retrovirus-related Pol polyprotein from transposon TNT 1-94-like beta-barrel domain-containing protein</fullName>
    </recommendedName>
</protein>
<dbReference type="EMBL" id="MCBR01002488">
    <property type="protein sequence ID" value="RKF81555.1"/>
    <property type="molecule type" value="Genomic_DNA"/>
</dbReference>
<evidence type="ECO:0000256" key="1">
    <source>
        <dbReference type="SAM" id="MobiDB-lite"/>
    </source>
</evidence>
<comment type="caution">
    <text evidence="3">The sequence shown here is derived from an EMBL/GenBank/DDBJ whole genome shotgun (WGS) entry which is preliminary data.</text>
</comment>
<feature type="non-terminal residue" evidence="3">
    <location>
        <position position="1"/>
    </location>
</feature>
<dbReference type="InterPro" id="IPR054722">
    <property type="entry name" value="PolX-like_BBD"/>
</dbReference>
<dbReference type="OrthoDB" id="4095857at2759"/>
<gene>
    <name evidence="3" type="ORF">GcC1_024035</name>
</gene>
<evidence type="ECO:0000259" key="2">
    <source>
        <dbReference type="Pfam" id="PF22936"/>
    </source>
</evidence>
<dbReference type="Pfam" id="PF22936">
    <property type="entry name" value="Pol_BBD"/>
    <property type="match status" value="1"/>
</dbReference>
<evidence type="ECO:0000313" key="3">
    <source>
        <dbReference type="EMBL" id="RKF81555.1"/>
    </source>
</evidence>
<dbReference type="Proteomes" id="UP000285405">
    <property type="component" value="Unassembled WGS sequence"/>
</dbReference>
<feature type="region of interest" description="Disordered" evidence="1">
    <location>
        <begin position="314"/>
        <end position="408"/>
    </location>
</feature>
<feature type="compositionally biased region" description="Polar residues" evidence="1">
    <location>
        <begin position="339"/>
        <end position="353"/>
    </location>
</feature>
<evidence type="ECO:0000313" key="4">
    <source>
        <dbReference type="Proteomes" id="UP000285405"/>
    </source>
</evidence>
<proteinExistence type="predicted"/>
<feature type="compositionally biased region" description="Polar residues" evidence="1">
    <location>
        <begin position="363"/>
        <end position="390"/>
    </location>
</feature>
<organism evidence="3 4">
    <name type="scientific">Golovinomyces cichoracearum</name>
    <dbReference type="NCBI Taxonomy" id="62708"/>
    <lineage>
        <taxon>Eukaryota</taxon>
        <taxon>Fungi</taxon>
        <taxon>Dikarya</taxon>
        <taxon>Ascomycota</taxon>
        <taxon>Pezizomycotina</taxon>
        <taxon>Leotiomycetes</taxon>
        <taxon>Erysiphales</taxon>
        <taxon>Erysiphaceae</taxon>
        <taxon>Golovinomyces</taxon>
    </lineage>
</organism>
<dbReference type="AlphaFoldDB" id="A0A420J478"/>
<accession>A0A420J478</accession>
<name>A0A420J478_9PEZI</name>
<sequence length="408" mass="46231">ANVRVNVAKGLVNRYSQDSDAYSSTESIASGYLCVASLNSEPSETKKSQLEDSTKLSWLLDTAASQHITNRKDVFEKSIQSSNQQIIVANGQIIQAQGRGSILIPWESSQAKPKLLRIRDVLYVPQASENLLSLGQLNKNGISFRTDKNGIILEKNNKLWARGTRYHRIYHLNQPHIFQKAFSTDVITERLMKKSDQEIIHARLRAPWKIKHCFCEVCAKSKIARKIERRSLPKAIAKLKIFYINFCGPFPEKSLLGNYYMLTQTCQATGRSWLKFSPTKKDIVKKVIECFEEGEADAQKEELEELCKNEGFKINSPTINNDSDDGESTVSLEDHPRMTSLNRQSCQQPITNHYENENDHSKYQTQENISTSDLGSTQNLELRSTPNNLPESLETLVPKSPLALEEPL</sequence>
<feature type="domain" description="Retrovirus-related Pol polyprotein from transposon TNT 1-94-like beta-barrel" evidence="2">
    <location>
        <begin position="58"/>
        <end position="141"/>
    </location>
</feature>
<reference evidence="3 4" key="1">
    <citation type="journal article" date="2018" name="BMC Genomics">
        <title>Comparative genome analyses reveal sequence features reflecting distinct modes of host-adaptation between dicot and monocot powdery mildew.</title>
        <authorList>
            <person name="Wu Y."/>
            <person name="Ma X."/>
            <person name="Pan Z."/>
            <person name="Kale S.D."/>
            <person name="Song Y."/>
            <person name="King H."/>
            <person name="Zhang Q."/>
            <person name="Presley C."/>
            <person name="Deng X."/>
            <person name="Wei C.I."/>
            <person name="Xiao S."/>
        </authorList>
    </citation>
    <scope>NUCLEOTIDE SEQUENCE [LARGE SCALE GENOMIC DNA]</scope>
    <source>
        <strain evidence="3">UCSC1</strain>
    </source>
</reference>